<keyword evidence="2" id="KW-1185">Reference proteome</keyword>
<name>A0ACC2JKS0_9PEZI</name>
<comment type="caution">
    <text evidence="1">The sequence shown here is derived from an EMBL/GenBank/DDBJ whole genome shotgun (WGS) entry which is preliminary data.</text>
</comment>
<dbReference type="EMBL" id="JAPUUL010001187">
    <property type="protein sequence ID" value="KAJ8128103.1"/>
    <property type="molecule type" value="Genomic_DNA"/>
</dbReference>
<accession>A0ACC2JKS0</accession>
<protein>
    <submittedName>
        <fullName evidence="1">Uncharacterized protein</fullName>
    </submittedName>
</protein>
<proteinExistence type="predicted"/>
<sequence>MDFFRNLCKPIRSTSQENASSPNEPLLSGRPIEYDQPIKVLPDLYLGSEREGSYEGFTNMVSIGAPPYYILSARAARNTTLCQLEVRDSKTESIGDIVELAVAEIDEARATEGAKVLVYSHQNLSQATAVLAAYLMREEKMSLRGALALIKKAGQKAQPGDGFMRQLKQMESRIKAYNREKRWNAIRSLWAWPSKPSFE</sequence>
<dbReference type="Proteomes" id="UP001153332">
    <property type="component" value="Unassembled WGS sequence"/>
</dbReference>
<reference evidence="1" key="1">
    <citation type="submission" date="2022-12" db="EMBL/GenBank/DDBJ databases">
        <title>Genome Sequence of Lasiodiplodia mahajangana.</title>
        <authorList>
            <person name="Buettner E."/>
        </authorList>
    </citation>
    <scope>NUCLEOTIDE SEQUENCE</scope>
    <source>
        <strain evidence="1">VT137</strain>
    </source>
</reference>
<evidence type="ECO:0000313" key="1">
    <source>
        <dbReference type="EMBL" id="KAJ8128103.1"/>
    </source>
</evidence>
<evidence type="ECO:0000313" key="2">
    <source>
        <dbReference type="Proteomes" id="UP001153332"/>
    </source>
</evidence>
<gene>
    <name evidence="1" type="ORF">O1611_g5537</name>
</gene>
<organism evidence="1 2">
    <name type="scientific">Lasiodiplodia mahajangana</name>
    <dbReference type="NCBI Taxonomy" id="1108764"/>
    <lineage>
        <taxon>Eukaryota</taxon>
        <taxon>Fungi</taxon>
        <taxon>Dikarya</taxon>
        <taxon>Ascomycota</taxon>
        <taxon>Pezizomycotina</taxon>
        <taxon>Dothideomycetes</taxon>
        <taxon>Dothideomycetes incertae sedis</taxon>
        <taxon>Botryosphaeriales</taxon>
        <taxon>Botryosphaeriaceae</taxon>
        <taxon>Lasiodiplodia</taxon>
    </lineage>
</organism>